<sequence length="274" mass="31621">MVQLPSRSLPAETLNQLAQWQQGIDDLPTFAERKTKAVSEWSARNRMTEPAFVVVREILGAIAPGARGCAYCESSVGDTIDHFLSKTLYTDFTFRWANFVPACGSCQRVKNNTVLIYRADTGQLYRVLENQEPLAGDPVLIHPRQENPLQYLRLRFPSCRFEPRADEGTQEYERAKHTIDFLKLNTRDSLRTARENAFGSFKARLIEYKTKKQAEVPEEELRQLQRSLLGCNWQVVWEEMKSNVLHEPDPLPELVTLFQDAEEALTWHWHEVVV</sequence>
<dbReference type="Proteomes" id="UP000520814">
    <property type="component" value="Unassembled WGS sequence"/>
</dbReference>
<organism evidence="1 2">
    <name type="scientific">Armatimonas rosea</name>
    <dbReference type="NCBI Taxonomy" id="685828"/>
    <lineage>
        <taxon>Bacteria</taxon>
        <taxon>Bacillati</taxon>
        <taxon>Armatimonadota</taxon>
        <taxon>Armatimonadia</taxon>
        <taxon>Armatimonadales</taxon>
        <taxon>Armatimonadaceae</taxon>
        <taxon>Armatimonas</taxon>
    </lineage>
</organism>
<dbReference type="AlphaFoldDB" id="A0A7W9SMF5"/>
<reference evidence="1 2" key="1">
    <citation type="submission" date="2020-08" db="EMBL/GenBank/DDBJ databases">
        <title>Genomic Encyclopedia of Type Strains, Phase IV (KMG-IV): sequencing the most valuable type-strain genomes for metagenomic binning, comparative biology and taxonomic classification.</title>
        <authorList>
            <person name="Goeker M."/>
        </authorList>
    </citation>
    <scope>NUCLEOTIDE SEQUENCE [LARGE SCALE GENOMIC DNA]</scope>
    <source>
        <strain evidence="1 2">DSM 23562</strain>
    </source>
</reference>
<protein>
    <submittedName>
        <fullName evidence="1">Uncharacterized protein (TIGR02646 family)</fullName>
    </submittedName>
</protein>
<dbReference type="Gene3D" id="1.10.30.50">
    <property type="match status" value="1"/>
</dbReference>
<gene>
    <name evidence="1" type="ORF">HNQ39_000385</name>
</gene>
<keyword evidence="2" id="KW-1185">Reference proteome</keyword>
<accession>A0A7W9SMF5</accession>
<comment type="caution">
    <text evidence="1">The sequence shown here is derived from an EMBL/GenBank/DDBJ whole genome shotgun (WGS) entry which is preliminary data.</text>
</comment>
<proteinExistence type="predicted"/>
<name>A0A7W9SMF5_ARMRO</name>
<dbReference type="EMBL" id="JACHGW010000001">
    <property type="protein sequence ID" value="MBB6048623.1"/>
    <property type="molecule type" value="Genomic_DNA"/>
</dbReference>
<dbReference type="RefSeq" id="WP_184192261.1">
    <property type="nucleotide sequence ID" value="NZ_JACHGW010000001.1"/>
</dbReference>
<evidence type="ECO:0000313" key="2">
    <source>
        <dbReference type="Proteomes" id="UP000520814"/>
    </source>
</evidence>
<evidence type="ECO:0000313" key="1">
    <source>
        <dbReference type="EMBL" id="MBB6048623.1"/>
    </source>
</evidence>